<dbReference type="RefSeq" id="WP_112749405.1">
    <property type="nucleotide sequence ID" value="NZ_QMFY01000017.1"/>
</dbReference>
<accession>A0A364XVX3</accession>
<evidence type="ECO:0000313" key="16">
    <source>
        <dbReference type="Proteomes" id="UP000251889"/>
    </source>
</evidence>
<dbReference type="GO" id="GO:0044718">
    <property type="term" value="P:siderophore transmembrane transport"/>
    <property type="evidence" value="ECO:0007669"/>
    <property type="project" value="TreeGrafter"/>
</dbReference>
<dbReference type="InterPro" id="IPR039426">
    <property type="entry name" value="TonB-dep_rcpt-like"/>
</dbReference>
<keyword evidence="9 10" id="KW-0998">Cell outer membrane</keyword>
<dbReference type="Pfam" id="PF00593">
    <property type="entry name" value="TonB_dep_Rec_b-barrel"/>
    <property type="match status" value="1"/>
</dbReference>
<dbReference type="PROSITE" id="PS52016">
    <property type="entry name" value="TONB_DEPENDENT_REC_3"/>
    <property type="match status" value="1"/>
</dbReference>
<dbReference type="GO" id="GO:0009279">
    <property type="term" value="C:cell outer membrane"/>
    <property type="evidence" value="ECO:0007669"/>
    <property type="project" value="UniProtKB-SubCell"/>
</dbReference>
<comment type="subcellular location">
    <subcellularLocation>
        <location evidence="1 10">Cell outer membrane</location>
        <topology evidence="1 10">Multi-pass membrane protein</topology>
    </subcellularLocation>
</comment>
<evidence type="ECO:0000256" key="3">
    <source>
        <dbReference type="ARBA" id="ARBA00022452"/>
    </source>
</evidence>
<dbReference type="EMBL" id="QMFY01000017">
    <property type="protein sequence ID" value="RAV98512.1"/>
    <property type="molecule type" value="Genomic_DNA"/>
</dbReference>
<evidence type="ECO:0000256" key="8">
    <source>
        <dbReference type="ARBA" id="ARBA00023170"/>
    </source>
</evidence>
<dbReference type="InterPro" id="IPR000531">
    <property type="entry name" value="Beta-barrel_TonB"/>
</dbReference>
<evidence type="ECO:0000256" key="4">
    <source>
        <dbReference type="ARBA" id="ARBA00022692"/>
    </source>
</evidence>
<feature type="domain" description="TonB-dependent receptor plug" evidence="14">
    <location>
        <begin position="51"/>
        <end position="169"/>
    </location>
</feature>
<evidence type="ECO:0000256" key="10">
    <source>
        <dbReference type="PROSITE-ProRule" id="PRU01360"/>
    </source>
</evidence>
<name>A0A364XVX3_9BACT</name>
<feature type="signal peptide" evidence="12">
    <location>
        <begin position="1"/>
        <end position="21"/>
    </location>
</feature>
<evidence type="ECO:0000256" key="6">
    <source>
        <dbReference type="ARBA" id="ARBA00023077"/>
    </source>
</evidence>
<feature type="domain" description="TonB-dependent receptor-like beta-barrel" evidence="13">
    <location>
        <begin position="329"/>
        <end position="708"/>
    </location>
</feature>
<keyword evidence="16" id="KW-1185">Reference proteome</keyword>
<evidence type="ECO:0000256" key="7">
    <source>
        <dbReference type="ARBA" id="ARBA00023136"/>
    </source>
</evidence>
<evidence type="ECO:0000256" key="5">
    <source>
        <dbReference type="ARBA" id="ARBA00022729"/>
    </source>
</evidence>
<dbReference type="InterPro" id="IPR036942">
    <property type="entry name" value="Beta-barrel_TonB_sf"/>
</dbReference>
<comment type="caution">
    <text evidence="15">The sequence shown here is derived from an EMBL/GenBank/DDBJ whole genome shotgun (WGS) entry which is preliminary data.</text>
</comment>
<dbReference type="PANTHER" id="PTHR30069">
    <property type="entry name" value="TONB-DEPENDENT OUTER MEMBRANE RECEPTOR"/>
    <property type="match status" value="1"/>
</dbReference>
<dbReference type="SUPFAM" id="SSF56935">
    <property type="entry name" value="Porins"/>
    <property type="match status" value="1"/>
</dbReference>
<evidence type="ECO:0000256" key="9">
    <source>
        <dbReference type="ARBA" id="ARBA00023237"/>
    </source>
</evidence>
<dbReference type="Proteomes" id="UP000251889">
    <property type="component" value="Unassembled WGS sequence"/>
</dbReference>
<keyword evidence="8" id="KW-0675">Receptor</keyword>
<dbReference type="InterPro" id="IPR012910">
    <property type="entry name" value="Plug_dom"/>
</dbReference>
<dbReference type="OrthoDB" id="9764669at2"/>
<keyword evidence="2 10" id="KW-0813">Transport</keyword>
<dbReference type="PANTHER" id="PTHR30069:SF29">
    <property type="entry name" value="HEMOGLOBIN AND HEMOGLOBIN-HAPTOGLOBIN-BINDING PROTEIN 1-RELATED"/>
    <property type="match status" value="1"/>
</dbReference>
<keyword evidence="6 11" id="KW-0798">TonB box</keyword>
<evidence type="ECO:0008006" key="17">
    <source>
        <dbReference type="Google" id="ProtNLM"/>
    </source>
</evidence>
<dbReference type="AlphaFoldDB" id="A0A364XVX3"/>
<sequence>MKRKIYHLCAAFLLGTGTVMAQQDSVDVYTLSLEELMNIEIVSASKKAESLFDAPLSASVLTREEIQRSGANSIMEALRLVPGVIVREQTNGNYDIHVRGLDNVPPNSLILSSTNTTTLVMINNRPVYNYLQGGTFWESLPIDLNDVEKIEVVRGPSSTLYGPNAVSGVINIITTKTSKDGFSIRANSQLGSQSTSIQNISAAYQFNPKLSVGVSGNYQLRGRDVEYMVHKPSRYTASSVSELPFDNNEARYPNPDQSMNKYGINAFAQYAPKEKVQFNLMTGLQDAEVQNIMFDNSGVNAAAAIATSSTKSKYIDLQASVSGFTGQLSYTDAAQAPVVGMQGSKYDYNVIDATAEYEFIIKSLSIKPGITYRKATYDDSEYWDIENGEGSLNGSRTMETIGGGVRLDYKAFRDKLRLTGGARVDRFSHPDGAFLSYQFASSYKFNDKNLIRFVYSKAYRSPFIFDTYLNYTTNVPLPPDGSMIMQAISTGNKDLDMLNSTMAELGYRTKLRSNLSLDIEAYYTTTENYTALVQGATVPAADMSNFPVVAYTYLSTENIPLTVHQIGTSISMTWVVDKLQLKPFVTFQKTTLKDYSQFFNTTEAVPSENNNFDPAANNVNSGVGTETNHKFTPKAYGGLYANYALSSKFNLNMSTYWFSQQTFYHMDNTSKQDGVHGVGNVEGKAIVNAKFEYTPVKAVTIFVNGKNLLNRNSSEYYDSDPTPRMILGGVSLQF</sequence>
<evidence type="ECO:0000256" key="11">
    <source>
        <dbReference type="RuleBase" id="RU003357"/>
    </source>
</evidence>
<gene>
    <name evidence="15" type="ORF">DQQ10_23615</name>
</gene>
<keyword evidence="4 10" id="KW-0812">Transmembrane</keyword>
<proteinExistence type="inferred from homology"/>
<dbReference type="Gene3D" id="2.170.130.10">
    <property type="entry name" value="TonB-dependent receptor, plug domain"/>
    <property type="match status" value="1"/>
</dbReference>
<protein>
    <recommendedName>
        <fullName evidence="17">TonB-dependent receptor</fullName>
    </recommendedName>
</protein>
<keyword evidence="5 12" id="KW-0732">Signal</keyword>
<evidence type="ECO:0000259" key="13">
    <source>
        <dbReference type="Pfam" id="PF00593"/>
    </source>
</evidence>
<dbReference type="Gene3D" id="2.40.170.20">
    <property type="entry name" value="TonB-dependent receptor, beta-barrel domain"/>
    <property type="match status" value="1"/>
</dbReference>
<comment type="similarity">
    <text evidence="10 11">Belongs to the TonB-dependent receptor family.</text>
</comment>
<evidence type="ECO:0000313" key="15">
    <source>
        <dbReference type="EMBL" id="RAV98512.1"/>
    </source>
</evidence>
<keyword evidence="7 10" id="KW-0472">Membrane</keyword>
<keyword evidence="3 10" id="KW-1134">Transmembrane beta strand</keyword>
<dbReference type="GO" id="GO:0015344">
    <property type="term" value="F:siderophore uptake transmembrane transporter activity"/>
    <property type="evidence" value="ECO:0007669"/>
    <property type="project" value="TreeGrafter"/>
</dbReference>
<evidence type="ECO:0000256" key="1">
    <source>
        <dbReference type="ARBA" id="ARBA00004571"/>
    </source>
</evidence>
<feature type="chain" id="PRO_5017067440" description="TonB-dependent receptor" evidence="12">
    <location>
        <begin position="22"/>
        <end position="734"/>
    </location>
</feature>
<evidence type="ECO:0000256" key="12">
    <source>
        <dbReference type="SAM" id="SignalP"/>
    </source>
</evidence>
<evidence type="ECO:0000256" key="2">
    <source>
        <dbReference type="ARBA" id="ARBA00022448"/>
    </source>
</evidence>
<dbReference type="InterPro" id="IPR037066">
    <property type="entry name" value="Plug_dom_sf"/>
</dbReference>
<reference evidence="15 16" key="1">
    <citation type="submission" date="2018-06" db="EMBL/GenBank/DDBJ databases">
        <title>Chryseolinea flavus sp. nov., a member of the phylum Bacteroidetes isolated from soil.</title>
        <authorList>
            <person name="Li Y."/>
            <person name="Wang J."/>
        </authorList>
    </citation>
    <scope>NUCLEOTIDE SEQUENCE [LARGE SCALE GENOMIC DNA]</scope>
    <source>
        <strain evidence="15 16">SDU1-6</strain>
    </source>
</reference>
<dbReference type="Pfam" id="PF07715">
    <property type="entry name" value="Plug"/>
    <property type="match status" value="1"/>
</dbReference>
<organism evidence="15 16">
    <name type="scientific">Pseudochryseolinea flava</name>
    <dbReference type="NCBI Taxonomy" id="2059302"/>
    <lineage>
        <taxon>Bacteria</taxon>
        <taxon>Pseudomonadati</taxon>
        <taxon>Bacteroidota</taxon>
        <taxon>Cytophagia</taxon>
        <taxon>Cytophagales</taxon>
        <taxon>Fulvivirgaceae</taxon>
        <taxon>Pseudochryseolinea</taxon>
    </lineage>
</organism>
<evidence type="ECO:0000259" key="14">
    <source>
        <dbReference type="Pfam" id="PF07715"/>
    </source>
</evidence>